<dbReference type="InterPro" id="IPR056884">
    <property type="entry name" value="NPHP3-like_N"/>
</dbReference>
<accession>A0AA39L4M5</accession>
<dbReference type="GO" id="GO:0009116">
    <property type="term" value="P:nucleoside metabolic process"/>
    <property type="evidence" value="ECO:0007669"/>
    <property type="project" value="InterPro"/>
</dbReference>
<evidence type="ECO:0000256" key="2">
    <source>
        <dbReference type="ARBA" id="ARBA00023043"/>
    </source>
</evidence>
<dbReference type="InterPro" id="IPR002110">
    <property type="entry name" value="Ankyrin_rpt"/>
</dbReference>
<dbReference type="Pfam" id="PF13857">
    <property type="entry name" value="Ank_5"/>
    <property type="match status" value="1"/>
</dbReference>
<feature type="repeat" description="ANK" evidence="3">
    <location>
        <begin position="1364"/>
        <end position="1396"/>
    </location>
</feature>
<dbReference type="GO" id="GO:0003824">
    <property type="term" value="F:catalytic activity"/>
    <property type="evidence" value="ECO:0007669"/>
    <property type="project" value="InterPro"/>
</dbReference>
<dbReference type="PROSITE" id="PS50088">
    <property type="entry name" value="ANK_REPEAT"/>
    <property type="match status" value="7"/>
</dbReference>
<keyword evidence="2 3" id="KW-0040">ANK repeat</keyword>
<evidence type="ECO:0000256" key="1">
    <source>
        <dbReference type="ARBA" id="ARBA00022737"/>
    </source>
</evidence>
<feature type="repeat" description="ANK" evidence="3">
    <location>
        <begin position="1325"/>
        <end position="1363"/>
    </location>
</feature>
<reference evidence="5" key="1">
    <citation type="submission" date="2022-10" db="EMBL/GenBank/DDBJ databases">
        <title>Determination and structural analysis of whole genome sequence of Sarocladium strictum F4-1.</title>
        <authorList>
            <person name="Hu L."/>
            <person name="Jiang Y."/>
        </authorList>
    </citation>
    <scope>NUCLEOTIDE SEQUENCE</scope>
    <source>
        <strain evidence="5">F4-1</strain>
    </source>
</reference>
<proteinExistence type="predicted"/>
<dbReference type="Proteomes" id="UP001175261">
    <property type="component" value="Unassembled WGS sequence"/>
</dbReference>
<keyword evidence="1" id="KW-0677">Repeat</keyword>
<evidence type="ECO:0000313" key="5">
    <source>
        <dbReference type="EMBL" id="KAK0383987.1"/>
    </source>
</evidence>
<dbReference type="Pfam" id="PF12796">
    <property type="entry name" value="Ank_2"/>
    <property type="match status" value="2"/>
</dbReference>
<feature type="repeat" description="ANK" evidence="3">
    <location>
        <begin position="1222"/>
        <end position="1254"/>
    </location>
</feature>
<feature type="repeat" description="ANK" evidence="3">
    <location>
        <begin position="1255"/>
        <end position="1287"/>
    </location>
</feature>
<dbReference type="SUPFAM" id="SSF48403">
    <property type="entry name" value="Ankyrin repeat"/>
    <property type="match status" value="2"/>
</dbReference>
<keyword evidence="6" id="KW-1185">Reference proteome</keyword>
<dbReference type="Gene3D" id="3.40.50.1580">
    <property type="entry name" value="Nucleoside phosphorylase domain"/>
    <property type="match status" value="1"/>
</dbReference>
<dbReference type="PANTHER" id="PTHR24166:SF48">
    <property type="entry name" value="PROTEIN VAPYRIN"/>
    <property type="match status" value="1"/>
</dbReference>
<dbReference type="PROSITE" id="PS50297">
    <property type="entry name" value="ANK_REP_REGION"/>
    <property type="match status" value="6"/>
</dbReference>
<dbReference type="InterPro" id="IPR027417">
    <property type="entry name" value="P-loop_NTPase"/>
</dbReference>
<dbReference type="SMART" id="SM00248">
    <property type="entry name" value="ANK"/>
    <property type="match status" value="12"/>
</dbReference>
<dbReference type="InterPro" id="IPR036770">
    <property type="entry name" value="Ankyrin_rpt-contain_sf"/>
</dbReference>
<dbReference type="EMBL" id="JAPDFR010000008">
    <property type="protein sequence ID" value="KAK0383987.1"/>
    <property type="molecule type" value="Genomic_DNA"/>
</dbReference>
<name>A0AA39L4M5_SARSR</name>
<feature type="domain" description="Nephrocystin 3-like N-terminal" evidence="4">
    <location>
        <begin position="328"/>
        <end position="431"/>
    </location>
</feature>
<protein>
    <recommendedName>
        <fullName evidence="4">Nephrocystin 3-like N-terminal domain-containing protein</fullName>
    </recommendedName>
</protein>
<dbReference type="PANTHER" id="PTHR24166">
    <property type="entry name" value="ROLLING PEBBLES, ISOFORM B"/>
    <property type="match status" value="1"/>
</dbReference>
<evidence type="ECO:0000313" key="6">
    <source>
        <dbReference type="Proteomes" id="UP001175261"/>
    </source>
</evidence>
<dbReference type="Pfam" id="PF24883">
    <property type="entry name" value="NPHP3_N"/>
    <property type="match status" value="1"/>
</dbReference>
<sequence length="1433" mass="159641">MLDEEHEELPTQDDNHYILGRIGRHNIAIAPLPEGHYGTTRATRVLTDLRTTFSAVSRCLLVGIGAGFPRLPLEDIRLGDVIVGQKVISHDEGKLKGNARFQRTGDSMRPSQGMSTALSVLRARHEDLEVAAEIAQVARSRLSGKRGYERPTAVDRLFLSTYNHPPSAFDCEDCDQGRLAPRDLRTSYDPIIHYGTIASGNILLKNSAARDKLARELDVIGVEMEAAGLMGIVPTLVIRGVSDYADSHKNDRFQKYAAANAAAFAREYLGALKVLGTEQSANTEPSDPNGLENDPKLDRKDYSRRLSVLHFGQMNARQLSITGRLKYTCEWLFEHESYICWRDDSLLSEHQGFIWLKGKPGAGKSTIMRYVYEEHRKKKKGRGKIKASNIFLASFFFHARGEELQKSIEGMYRSLVYQLLKGFPDLQELLDDRGVAGLGDRQFICYVDALDECPEKQVQSIVRTFQDLAEEHNRRHCCFRVFFSSRHYPHIEPRIGLQLNLDKVSEHTDDMKQYAHTCLLFKDNNLRGKLVEKANGVFMWMILVVDILNGHHSRGNPTSAAERELEKLPRDLSSLFEEILSRHTDHMDEFIVAVLWLLFAKRPLSPVEFDFAIWSHSDYKAVDPPLTDNANSEERNRLQRRVIGATKALAEVTKNGQSSVVQLIHESVRDFLLKDKGLAQIWPGGPTNVEQRGHEELKKCCLFTLSLWGRLNGYLETGGIEEELRDLEDIFILLEYSVQNVFYHANGAEPGIDQNQFLARFELRAWITLSNRFESKKNKKHDLETDMLYLLADGGYAQLIKCLSKPLLMSCLSKGRYWSPLIAALAGKHSEAVSALLQIPVSQCSRSRLLNGLSDKTNLRYGRDRTLLSWAAEGGHVALAKILVQKGASIWSADPGGFTALERGMLRVGELFISSWDESPFAETAKMLEPSAIYAGLLDILVSEDQDLKPTKAMEVVGTFHLERTKGASLKYTIGLFMCCFHCQDSRWSYGKIIQGAGSKGLAIFVRIAARIGSLNTLQQLVDNGADIAYLIDKEPMVWRGKGFKSPLKQALDRTDLSVADYLVSQGADLWNGGVWGDSAFKHALETDDIRVLDWIVTKDPTIDWRVVYGPQPLLEAAEFSPGEAIPWLLAKGATVDGCDEAGTTPLMQASRRRNSATVDLLLQAGANANAKDHQGCTSIMFAYQEFPSPLTEDRKTETERGRDTVKLLLKYGAAVDAVSHEGGTALMWASKSGDSYDLELLLEAGANIGAQNSQGRTPLLLAAQKGCVDAIEKLRAAGASVHAQDQKGMTALMLAAQRRSTRKSDRILQTLLEAGADVNIRDNEGRTALMFAAQRDDPAGLGRILESQTLLDAGADVNIRDNEGMTALMFAVRDRDDSVFIRLLKAGAEINVQDNEGRTALDHAQALAQEDTRAETKVRILQEQIEFPRILI</sequence>
<dbReference type="Pfam" id="PF00023">
    <property type="entry name" value="Ank"/>
    <property type="match status" value="1"/>
</dbReference>
<feature type="repeat" description="ANK" evidence="3">
    <location>
        <begin position="1288"/>
        <end position="1324"/>
    </location>
</feature>
<dbReference type="InterPro" id="IPR035994">
    <property type="entry name" value="Nucleoside_phosphorylase_sf"/>
</dbReference>
<dbReference type="SUPFAM" id="SSF52540">
    <property type="entry name" value="P-loop containing nucleoside triphosphate hydrolases"/>
    <property type="match status" value="1"/>
</dbReference>
<feature type="repeat" description="ANK" evidence="3">
    <location>
        <begin position="863"/>
        <end position="895"/>
    </location>
</feature>
<dbReference type="InterPro" id="IPR050889">
    <property type="entry name" value="Dendritic_Spine_Reg/Scaffold"/>
</dbReference>
<evidence type="ECO:0000256" key="3">
    <source>
        <dbReference type="PROSITE-ProRule" id="PRU00023"/>
    </source>
</evidence>
<evidence type="ECO:0000259" key="4">
    <source>
        <dbReference type="Pfam" id="PF24883"/>
    </source>
</evidence>
<dbReference type="SUPFAM" id="SSF53167">
    <property type="entry name" value="Purine and uridine phosphorylases"/>
    <property type="match status" value="1"/>
</dbReference>
<gene>
    <name evidence="5" type="ORF">NLU13_8076</name>
</gene>
<comment type="caution">
    <text evidence="5">The sequence shown here is derived from an EMBL/GenBank/DDBJ whole genome shotgun (WGS) entry which is preliminary data.</text>
</comment>
<dbReference type="PRINTS" id="PR01415">
    <property type="entry name" value="ANKYRIN"/>
</dbReference>
<feature type="repeat" description="ANK" evidence="3">
    <location>
        <begin position="1142"/>
        <end position="1174"/>
    </location>
</feature>
<organism evidence="5 6">
    <name type="scientific">Sarocladium strictum</name>
    <name type="common">Black bundle disease fungus</name>
    <name type="synonym">Acremonium strictum</name>
    <dbReference type="NCBI Taxonomy" id="5046"/>
    <lineage>
        <taxon>Eukaryota</taxon>
        <taxon>Fungi</taxon>
        <taxon>Dikarya</taxon>
        <taxon>Ascomycota</taxon>
        <taxon>Pezizomycotina</taxon>
        <taxon>Sordariomycetes</taxon>
        <taxon>Hypocreomycetidae</taxon>
        <taxon>Hypocreales</taxon>
        <taxon>Sarocladiaceae</taxon>
        <taxon>Sarocladium</taxon>
    </lineage>
</organism>
<dbReference type="Gene3D" id="3.40.50.300">
    <property type="entry name" value="P-loop containing nucleotide triphosphate hydrolases"/>
    <property type="match status" value="1"/>
</dbReference>
<dbReference type="Gene3D" id="1.25.40.20">
    <property type="entry name" value="Ankyrin repeat-containing domain"/>
    <property type="match status" value="3"/>
</dbReference>